<evidence type="ECO:0000313" key="2">
    <source>
        <dbReference type="Proteomes" id="UP000009222"/>
    </source>
</evidence>
<dbReference type="OrthoDB" id="356747at2"/>
<dbReference type="Gene3D" id="2.40.128.90">
    <property type="entry name" value="OMPT-like"/>
    <property type="match status" value="1"/>
</dbReference>
<reference evidence="1 2" key="2">
    <citation type="journal article" date="2011" name="ISME J.">
        <title>RNA-seq reveals cooperative metabolic interactions between two termite-gut spirochete species in co-culture.</title>
        <authorList>
            <person name="Rosenthal A.Z."/>
            <person name="Matson E.G."/>
            <person name="Eldar A."/>
            <person name="Leadbetter J.R."/>
        </authorList>
    </citation>
    <scope>NUCLEOTIDE SEQUENCE [LARGE SCALE GENOMIC DNA]</scope>
    <source>
        <strain evidence="2">ATCC BAA-888 / DSM 13862 / ZAS-9</strain>
    </source>
</reference>
<dbReference type="SUPFAM" id="SSF69917">
    <property type="entry name" value="OMPT-like"/>
    <property type="match status" value="1"/>
</dbReference>
<dbReference type="InterPro" id="IPR053724">
    <property type="entry name" value="OMP_A26_sf"/>
</dbReference>
<keyword evidence="2" id="KW-1185">Reference proteome</keyword>
<dbReference type="InterPro" id="IPR020080">
    <property type="entry name" value="OM_adhesin/peptidase_omptin"/>
</dbReference>
<reference evidence="2" key="1">
    <citation type="submission" date="2009-12" db="EMBL/GenBank/DDBJ databases">
        <title>Complete sequence of Treponema azotonutricium strain ZAS-9.</title>
        <authorList>
            <person name="Tetu S.G."/>
            <person name="Matson E."/>
            <person name="Ren Q."/>
            <person name="Seshadri R."/>
            <person name="Elbourne L."/>
            <person name="Hassan K.A."/>
            <person name="Durkin A."/>
            <person name="Radune D."/>
            <person name="Mohamoud Y."/>
            <person name="Shay R."/>
            <person name="Jin S."/>
            <person name="Zhang X."/>
            <person name="Lucey K."/>
            <person name="Ballor N.R."/>
            <person name="Ottesen E."/>
            <person name="Rosenthal R."/>
            <person name="Allen A."/>
            <person name="Leadbetter J.R."/>
            <person name="Paulsen I.T."/>
        </authorList>
    </citation>
    <scope>NUCLEOTIDE SEQUENCE [LARGE SCALE GENOMIC DNA]</scope>
    <source>
        <strain evidence="2">ATCC BAA-888 / DSM 13862 / ZAS-9</strain>
    </source>
</reference>
<gene>
    <name evidence="1" type="ordered locus">TREAZ_0641</name>
</gene>
<dbReference type="STRING" id="545695.TREAZ_0641"/>
<proteinExistence type="predicted"/>
<dbReference type="Pfam" id="PF01278">
    <property type="entry name" value="Omptin"/>
    <property type="match status" value="1"/>
</dbReference>
<dbReference type="HOGENOM" id="CLU_826224_0_0_12"/>
<dbReference type="InterPro" id="IPR000036">
    <property type="entry name" value="Peptidase_A26_omptin"/>
</dbReference>
<evidence type="ECO:0000313" key="1">
    <source>
        <dbReference type="EMBL" id="AEF81830.1"/>
    </source>
</evidence>
<dbReference type="AlphaFoldDB" id="F5YAY9"/>
<dbReference type="InParanoid" id="F5YAY9"/>
<dbReference type="EMBL" id="CP001841">
    <property type="protein sequence ID" value="AEF81830.1"/>
    <property type="molecule type" value="Genomic_DNA"/>
</dbReference>
<dbReference type="GO" id="GO:0004190">
    <property type="term" value="F:aspartic-type endopeptidase activity"/>
    <property type="evidence" value="ECO:0007669"/>
    <property type="project" value="InterPro"/>
</dbReference>
<name>F5YAY9_LEAAZ</name>
<dbReference type="RefSeq" id="WP_015711321.1">
    <property type="nucleotide sequence ID" value="NC_015577.1"/>
</dbReference>
<dbReference type="GO" id="GO:0006508">
    <property type="term" value="P:proteolysis"/>
    <property type="evidence" value="ECO:0007669"/>
    <property type="project" value="InterPro"/>
</dbReference>
<accession>F5YAY9</accession>
<dbReference type="Proteomes" id="UP000009222">
    <property type="component" value="Chromosome"/>
</dbReference>
<dbReference type="GO" id="GO:0009279">
    <property type="term" value="C:cell outer membrane"/>
    <property type="evidence" value="ECO:0007669"/>
    <property type="project" value="InterPro"/>
</dbReference>
<dbReference type="eggNOG" id="ENOG5030JGE">
    <property type="taxonomic scope" value="Bacteria"/>
</dbReference>
<organism evidence="1 2">
    <name type="scientific">Leadbettera azotonutricia (strain ATCC BAA-888 / DSM 13862 / ZAS-9)</name>
    <name type="common">Treponema azotonutricium</name>
    <dbReference type="NCBI Taxonomy" id="545695"/>
    <lineage>
        <taxon>Bacteria</taxon>
        <taxon>Pseudomonadati</taxon>
        <taxon>Spirochaetota</taxon>
        <taxon>Spirochaetia</taxon>
        <taxon>Spirochaetales</taxon>
        <taxon>Breznakiellaceae</taxon>
        <taxon>Leadbettera</taxon>
    </lineage>
</organism>
<protein>
    <submittedName>
        <fullName evidence="1">Uncharacterized protein</fullName>
    </submittedName>
</protein>
<dbReference type="KEGG" id="taz:TREAZ_0641"/>
<sequence>MKNIPAFAVLVIMFVLIPPGTEAESAFGFSIEPSFGILLGKAEEIVYKKPDSDALLSQLLWELRPLVYAGMDLEFGPRRPWIKSGFFAEAAIKYGLPLKTGSIEDRDWQAPGGQTYLTNFSKHDSYLEKNGAIFADLSAGYSWALPWPIYIRAFADFSYIRLAWNSRDGYIQYAPLNEHYEYDEPWNENLPKIPHNGPAINYQQNWLLLSPGLLFGFQGSEHFSISVFALVTPLIRSVNIDEHMASQKIVRYEDYLYGGVALKYGTEISFSPSRRWEFLFAADLQRINGSRGSTYEKASTSSYYSEHPDGGGGGFMIVNLGLSAKLHF</sequence>